<proteinExistence type="predicted"/>
<dbReference type="EMBL" id="BLKV01000002">
    <property type="protein sequence ID" value="GFG72205.1"/>
    <property type="molecule type" value="Genomic_DNA"/>
</dbReference>
<sequence>MGNRANFVVVENSDWRMHYAHCTGYRMLDAFIGGPELALHYATSMEPCPKTQWVDALWADGGAVIDRDRRRLLFFGDELMTAIPERRAMLKVLDALWPGWTVSYAYDGVAEIADYVGGQPHVYEWSKCPPVKLARNRKAPAQVVSVIDPTGRVRLWPLCWADSQAWNGPALLDKLPGPGLARLQLQTHPAGGVHVDVGRKTMAEWHTADTMGICRELPDLWPGWRTESWADRFEEQARRCGPALRLPELDLGAAAASARAWIRKREPDAPYRAPHPTPAEWRRFTAACDALRADRADSA</sequence>
<accession>A0A7I9XQD7</accession>
<evidence type="ECO:0000313" key="1">
    <source>
        <dbReference type="EMBL" id="GFG72205.1"/>
    </source>
</evidence>
<gene>
    <name evidence="1" type="ORF">MSEN_39250</name>
</gene>
<dbReference type="Proteomes" id="UP000465263">
    <property type="component" value="Unassembled WGS sequence"/>
</dbReference>
<name>A0A7I9XQD7_9MYCO</name>
<evidence type="ECO:0000313" key="2">
    <source>
        <dbReference type="Proteomes" id="UP000465263"/>
    </source>
</evidence>
<comment type="caution">
    <text evidence="1">The sequence shown here is derived from an EMBL/GenBank/DDBJ whole genome shotgun (WGS) entry which is preliminary data.</text>
</comment>
<keyword evidence="2" id="KW-1185">Reference proteome</keyword>
<dbReference type="AlphaFoldDB" id="A0A7I9XQD7"/>
<reference evidence="1 2" key="1">
    <citation type="journal article" date="2019" name="Emerg. Microbes Infect.">
        <title>Comprehensive subspecies identification of 175 nontuberculous mycobacteria species based on 7547 genomic profiles.</title>
        <authorList>
            <person name="Matsumoto Y."/>
            <person name="Kinjo T."/>
            <person name="Motooka D."/>
            <person name="Nabeya D."/>
            <person name="Jung N."/>
            <person name="Uechi K."/>
            <person name="Horii T."/>
            <person name="Iida T."/>
            <person name="Fujita J."/>
            <person name="Nakamura S."/>
        </authorList>
    </citation>
    <scope>NUCLEOTIDE SEQUENCE [LARGE SCALE GENOMIC DNA]</scope>
    <source>
        <strain evidence="1 2">JCM 16017</strain>
    </source>
</reference>
<protein>
    <submittedName>
        <fullName evidence="1">Uncharacterized protein</fullName>
    </submittedName>
</protein>
<organism evidence="1 2">
    <name type="scientific">Mycolicibacter senuensis</name>
    <dbReference type="NCBI Taxonomy" id="386913"/>
    <lineage>
        <taxon>Bacteria</taxon>
        <taxon>Bacillati</taxon>
        <taxon>Actinomycetota</taxon>
        <taxon>Actinomycetes</taxon>
        <taxon>Mycobacteriales</taxon>
        <taxon>Mycobacteriaceae</taxon>
        <taxon>Mycolicibacter</taxon>
    </lineage>
</organism>
<dbReference type="RefSeq" id="WP_234807327.1">
    <property type="nucleotide sequence ID" value="NZ_BLKV01000002.1"/>
</dbReference>